<gene>
    <name evidence="4" type="ORF">A2573_00450</name>
</gene>
<organism evidence="4 5">
    <name type="scientific">Candidatus Woesebacteria bacterium RIFOXYD1_FULL_43_18</name>
    <dbReference type="NCBI Taxonomy" id="1802551"/>
    <lineage>
        <taxon>Bacteria</taxon>
        <taxon>Candidatus Woeseibacteriota</taxon>
    </lineage>
</organism>
<accession>A0A1F8DH20</accession>
<dbReference type="Gene3D" id="3.40.50.150">
    <property type="entry name" value="Vaccinia Virus protein VP39"/>
    <property type="match status" value="1"/>
</dbReference>
<comment type="similarity">
    <text evidence="1 2">Belongs to the dTDP-4-dehydrorhamnose reductase family.</text>
</comment>
<dbReference type="EC" id="1.1.1.133" evidence="2"/>
<dbReference type="SUPFAM" id="SSF53335">
    <property type="entry name" value="S-adenosyl-L-methionine-dependent methyltransferases"/>
    <property type="match status" value="1"/>
</dbReference>
<evidence type="ECO:0000313" key="4">
    <source>
        <dbReference type="EMBL" id="OGM87722.1"/>
    </source>
</evidence>
<dbReference type="InterPro" id="IPR036291">
    <property type="entry name" value="NAD(P)-bd_dom_sf"/>
</dbReference>
<proteinExistence type="inferred from homology"/>
<dbReference type="GO" id="GO:0005829">
    <property type="term" value="C:cytosol"/>
    <property type="evidence" value="ECO:0007669"/>
    <property type="project" value="TreeGrafter"/>
</dbReference>
<dbReference type="GO" id="GO:0008831">
    <property type="term" value="F:dTDP-4-dehydrorhamnose reductase activity"/>
    <property type="evidence" value="ECO:0007669"/>
    <property type="project" value="UniProtKB-EC"/>
</dbReference>
<dbReference type="Gene3D" id="3.40.50.720">
    <property type="entry name" value="NAD(P)-binding Rossmann-like Domain"/>
    <property type="match status" value="1"/>
</dbReference>
<dbReference type="UniPathway" id="UPA00124"/>
<dbReference type="InterPro" id="IPR029903">
    <property type="entry name" value="RmlD-like-bd"/>
</dbReference>
<dbReference type="CDD" id="cd05254">
    <property type="entry name" value="dTDP_HR_like_SDR_e"/>
    <property type="match status" value="1"/>
</dbReference>
<comment type="pathway">
    <text evidence="2">Carbohydrate biosynthesis; dTDP-L-rhamnose biosynthesis.</text>
</comment>
<reference evidence="4 5" key="1">
    <citation type="journal article" date="2016" name="Nat. Commun.">
        <title>Thousands of microbial genomes shed light on interconnected biogeochemical processes in an aquifer system.</title>
        <authorList>
            <person name="Anantharaman K."/>
            <person name="Brown C.T."/>
            <person name="Hug L.A."/>
            <person name="Sharon I."/>
            <person name="Castelle C.J."/>
            <person name="Probst A.J."/>
            <person name="Thomas B.C."/>
            <person name="Singh A."/>
            <person name="Wilkins M.J."/>
            <person name="Karaoz U."/>
            <person name="Brodie E.L."/>
            <person name="Williams K.H."/>
            <person name="Hubbard S.S."/>
            <person name="Banfield J.F."/>
        </authorList>
    </citation>
    <scope>NUCLEOTIDE SEQUENCE [LARGE SCALE GENOMIC DNA]</scope>
</reference>
<dbReference type="InterPro" id="IPR029063">
    <property type="entry name" value="SAM-dependent_MTases_sf"/>
</dbReference>
<feature type="domain" description="RmlD-like substrate binding" evidence="3">
    <location>
        <begin position="3"/>
        <end position="292"/>
    </location>
</feature>
<comment type="caution">
    <text evidence="4">The sequence shown here is derived from an EMBL/GenBank/DDBJ whole genome shotgun (WGS) entry which is preliminary data.</text>
</comment>
<evidence type="ECO:0000313" key="5">
    <source>
        <dbReference type="Proteomes" id="UP000177596"/>
    </source>
</evidence>
<dbReference type="InterPro" id="IPR005913">
    <property type="entry name" value="dTDP_dehydrorham_reduct"/>
</dbReference>
<comment type="function">
    <text evidence="2">Catalyzes the reduction of dTDP-6-deoxy-L-lyxo-4-hexulose to yield dTDP-L-rhamnose.</text>
</comment>
<name>A0A1F8DH20_9BACT</name>
<dbReference type="GO" id="GO:0019305">
    <property type="term" value="P:dTDP-rhamnose biosynthetic process"/>
    <property type="evidence" value="ECO:0007669"/>
    <property type="project" value="UniProtKB-UniPathway"/>
</dbReference>
<evidence type="ECO:0000259" key="3">
    <source>
        <dbReference type="Pfam" id="PF04321"/>
    </source>
</evidence>
<dbReference type="PANTHER" id="PTHR10491">
    <property type="entry name" value="DTDP-4-DEHYDRORHAMNOSE REDUCTASE"/>
    <property type="match status" value="1"/>
</dbReference>
<dbReference type="PANTHER" id="PTHR10491:SF4">
    <property type="entry name" value="METHIONINE ADENOSYLTRANSFERASE 2 SUBUNIT BETA"/>
    <property type="match status" value="1"/>
</dbReference>
<dbReference type="Proteomes" id="UP000177596">
    <property type="component" value="Unassembled WGS sequence"/>
</dbReference>
<protein>
    <recommendedName>
        <fullName evidence="2">dTDP-4-dehydrorhamnose reductase</fullName>
        <ecNumber evidence="2">1.1.1.133</ecNumber>
    </recommendedName>
</protein>
<dbReference type="SUPFAM" id="SSF51735">
    <property type="entry name" value="NAD(P)-binding Rossmann-fold domains"/>
    <property type="match status" value="1"/>
</dbReference>
<sequence length="495" mass="56277">MKKILITGCGGMLGDAVYAQLRKRYHVNATDINLIEPWLSYLDVRDLKSVKKVCAEFKPDYLIHLAALTDMEYCETHPEEAAQVNGTATENLVKISKKLDIPFVYISTAGIFTDDKKEHSEKDDPKDTPVSVYGKTKYQGEVAAKSWRKSIIIRAGWMMGGGPKKDKKFINKIVKQLSSGATKINVVNDRVGTPSYTYDLAKIIVFLLERNLYGLYHGTCDGGNVTRHDVVSHILECFNLQDKVKVVEVGSDYFKDSFFAPRPFSEQLGNKKLKSTNPELFRSWRDCLKEYLGMFYWKVSGNHTPLCDLAYKYGTDKCPEINHSYTPFYYKLLQPKRNSIKKILEIGIGYPSNMNHIVPHYRAGASLYMWREFFPNAMIYGADILPEALFKDAHIETFLCNQKKDTDLTNLIKSTGSDIDIVIDDGSHVKKVQVFTCLILLPLLKKDVIYIIEDVKDAVEVTGMIKKLGGYDCEVPKLNPERQVRQDCLVIVKNK</sequence>
<evidence type="ECO:0000256" key="2">
    <source>
        <dbReference type="RuleBase" id="RU364082"/>
    </source>
</evidence>
<evidence type="ECO:0000256" key="1">
    <source>
        <dbReference type="ARBA" id="ARBA00010944"/>
    </source>
</evidence>
<dbReference type="AlphaFoldDB" id="A0A1F8DH20"/>
<keyword evidence="2" id="KW-0521">NADP</keyword>
<dbReference type="Pfam" id="PF04321">
    <property type="entry name" value="RmlD_sub_bind"/>
    <property type="match status" value="1"/>
</dbReference>
<keyword evidence="2" id="KW-0560">Oxidoreductase</keyword>
<dbReference type="EMBL" id="MGIL01000022">
    <property type="protein sequence ID" value="OGM87722.1"/>
    <property type="molecule type" value="Genomic_DNA"/>
</dbReference>